<dbReference type="EMBL" id="JABEQO010000023">
    <property type="protein sequence ID" value="MBB2165966.1"/>
    <property type="molecule type" value="Genomic_DNA"/>
</dbReference>
<dbReference type="EMBL" id="JABEQN010000023">
    <property type="protein sequence ID" value="MBB2195103.1"/>
    <property type="molecule type" value="Genomic_DNA"/>
</dbReference>
<comment type="caution">
    <text evidence="1">The sequence shown here is derived from an EMBL/GenBank/DDBJ whole genome shotgun (WGS) entry which is preliminary data.</text>
</comment>
<reference evidence="3 4" key="1">
    <citation type="submission" date="2020-04" db="EMBL/GenBank/DDBJ databases">
        <title>Description of novel Gluconacetobacter.</title>
        <authorList>
            <person name="Sombolestani A."/>
        </authorList>
    </citation>
    <scope>NUCLEOTIDE SEQUENCE [LARGE SCALE GENOMIC DNA]</scope>
    <source>
        <strain evidence="2 3">LMG 1728</strain>
        <strain evidence="1 4">LMG 1731</strain>
    </source>
</reference>
<accession>A0A7W4IN57</accession>
<evidence type="ECO:0000313" key="3">
    <source>
        <dbReference type="Proteomes" id="UP000540490"/>
    </source>
</evidence>
<name>A0A7W4IN57_9PROT</name>
<dbReference type="RefSeq" id="WP_182975016.1">
    <property type="nucleotide sequence ID" value="NZ_JABEQN010000023.1"/>
</dbReference>
<keyword evidence="3" id="KW-1185">Reference proteome</keyword>
<evidence type="ECO:0000313" key="1">
    <source>
        <dbReference type="EMBL" id="MBB2165966.1"/>
    </source>
</evidence>
<dbReference type="Proteomes" id="UP000561077">
    <property type="component" value="Unassembled WGS sequence"/>
</dbReference>
<organism evidence="1 4">
    <name type="scientific">Gluconacetobacter dulcium</name>
    <dbReference type="NCBI Taxonomy" id="2729096"/>
    <lineage>
        <taxon>Bacteria</taxon>
        <taxon>Pseudomonadati</taxon>
        <taxon>Pseudomonadota</taxon>
        <taxon>Alphaproteobacteria</taxon>
        <taxon>Acetobacterales</taxon>
        <taxon>Acetobacteraceae</taxon>
        <taxon>Gluconacetobacter</taxon>
    </lineage>
</organism>
<dbReference type="Proteomes" id="UP000540490">
    <property type="component" value="Unassembled WGS sequence"/>
</dbReference>
<protein>
    <submittedName>
        <fullName evidence="1">Uncharacterized protein</fullName>
    </submittedName>
</protein>
<sequence>MSARRPNAALETAVIPRAELDAQNALLALADRALGLVIDGGPHGEMALLDLERAYILARTVIRNGIDSRPVRFAPTTVMRRPNRPRRACIGSIAS</sequence>
<evidence type="ECO:0000313" key="2">
    <source>
        <dbReference type="EMBL" id="MBB2195103.1"/>
    </source>
</evidence>
<proteinExistence type="predicted"/>
<gene>
    <name evidence="2" type="ORF">HLH25_15980</name>
    <name evidence="1" type="ORF">HLH26_15795</name>
</gene>
<evidence type="ECO:0000313" key="4">
    <source>
        <dbReference type="Proteomes" id="UP000561077"/>
    </source>
</evidence>
<dbReference type="AlphaFoldDB" id="A0A7W4IN57"/>